<accession>A0A1H9ABP9</accession>
<dbReference type="Gene3D" id="3.10.450.700">
    <property type="match status" value="1"/>
</dbReference>
<reference evidence="3 4" key="1">
    <citation type="submission" date="2016-10" db="EMBL/GenBank/DDBJ databases">
        <authorList>
            <person name="de Groot N.N."/>
        </authorList>
    </citation>
    <scope>NUCLEOTIDE SEQUENCE [LARGE SCALE GENOMIC DNA]</scope>
    <source>
        <strain evidence="3 4">B25</strain>
    </source>
</reference>
<sequence>MGARGELFTTQIYLENRSYFFNVKENRTGDVFLQIVESKNRDGVEADRHQIAIFAEDMQKFLQGLEKSLDYVEKDRKQRQKAAKEKRAEKDAKYGAGKKVYRVKSEKGEKAEKRADDGIKRTGKVIHIVSKKSTDNE</sequence>
<dbReference type="InterPro" id="IPR006628">
    <property type="entry name" value="PUR-bd_fam"/>
</dbReference>
<dbReference type="Pfam" id="PF11680">
    <property type="entry name" value="DUF3276"/>
    <property type="match status" value="1"/>
</dbReference>
<organism evidence="3 4">
    <name type="scientific">Treponema bryantii</name>
    <dbReference type="NCBI Taxonomy" id="163"/>
    <lineage>
        <taxon>Bacteria</taxon>
        <taxon>Pseudomonadati</taxon>
        <taxon>Spirochaetota</taxon>
        <taxon>Spirochaetia</taxon>
        <taxon>Spirochaetales</taxon>
        <taxon>Treponemataceae</taxon>
        <taxon>Treponema</taxon>
    </lineage>
</organism>
<dbReference type="RefSeq" id="WP_074640195.1">
    <property type="nucleotide sequence ID" value="NZ_FOFU01000001.1"/>
</dbReference>
<evidence type="ECO:0000313" key="4">
    <source>
        <dbReference type="Proteomes" id="UP000182360"/>
    </source>
</evidence>
<dbReference type="Proteomes" id="UP000182360">
    <property type="component" value="Unassembled WGS sequence"/>
</dbReference>
<name>A0A1H9ABP9_9SPIR</name>
<keyword evidence="2" id="KW-0238">DNA-binding</keyword>
<gene>
    <name evidence="3" type="ORF">SAMN04487977_101278</name>
</gene>
<dbReference type="EMBL" id="FOFU01000001">
    <property type="protein sequence ID" value="SEP74089.1"/>
    <property type="molecule type" value="Genomic_DNA"/>
</dbReference>
<proteinExistence type="inferred from homology"/>
<dbReference type="STRING" id="163.SAMN04487775_10471"/>
<evidence type="ECO:0000256" key="2">
    <source>
        <dbReference type="ARBA" id="ARBA00023125"/>
    </source>
</evidence>
<protein>
    <submittedName>
        <fullName evidence="3">PurA ssDNA and RNA-binding protein</fullName>
    </submittedName>
</protein>
<dbReference type="GO" id="GO:0032422">
    <property type="term" value="F:purine-rich negative regulatory element binding"/>
    <property type="evidence" value="ECO:0007669"/>
    <property type="project" value="InterPro"/>
</dbReference>
<evidence type="ECO:0000256" key="1">
    <source>
        <dbReference type="ARBA" id="ARBA00009251"/>
    </source>
</evidence>
<dbReference type="AlphaFoldDB" id="A0A1H9ABP9"/>
<dbReference type="OrthoDB" id="350673at2"/>
<dbReference type="GO" id="GO:0000977">
    <property type="term" value="F:RNA polymerase II transcription regulatory region sequence-specific DNA binding"/>
    <property type="evidence" value="ECO:0007669"/>
    <property type="project" value="InterPro"/>
</dbReference>
<evidence type="ECO:0000313" key="3">
    <source>
        <dbReference type="EMBL" id="SEP74089.1"/>
    </source>
</evidence>
<comment type="similarity">
    <text evidence="1">Belongs to the PUR DNA-binding protein family.</text>
</comment>
<keyword evidence="4" id="KW-1185">Reference proteome</keyword>
<dbReference type="SMART" id="SM00712">
    <property type="entry name" value="PUR"/>
    <property type="match status" value="1"/>
</dbReference>